<evidence type="ECO:0000256" key="8">
    <source>
        <dbReference type="ARBA" id="ARBA00022824"/>
    </source>
</evidence>
<keyword evidence="12" id="KW-0560">Oxidoreductase</keyword>
<reference evidence="25" key="1">
    <citation type="submission" date="2021-01" db="EMBL/GenBank/DDBJ databases">
        <title>Caligus Genome Assembly.</title>
        <authorList>
            <person name="Gallardo-Escarate C."/>
        </authorList>
    </citation>
    <scope>NUCLEOTIDE SEQUENCE [LARGE SCALE GENOMIC DNA]</scope>
</reference>
<evidence type="ECO:0000256" key="10">
    <source>
        <dbReference type="ARBA" id="ARBA00022955"/>
    </source>
</evidence>
<evidence type="ECO:0000256" key="4">
    <source>
        <dbReference type="ARBA" id="ARBA00022516"/>
    </source>
</evidence>
<dbReference type="Proteomes" id="UP000595437">
    <property type="component" value="Chromosome 7"/>
</dbReference>
<dbReference type="AlphaFoldDB" id="A0A7T8HHG0"/>
<keyword evidence="7" id="KW-0152">Cholesterol biosynthesis</keyword>
<keyword evidence="14" id="KW-0443">Lipid metabolism</keyword>
<dbReference type="GO" id="GO:0016132">
    <property type="term" value="P:brassinosteroid biosynthetic process"/>
    <property type="evidence" value="ECO:0007669"/>
    <property type="project" value="TreeGrafter"/>
</dbReference>
<evidence type="ECO:0000256" key="18">
    <source>
        <dbReference type="ARBA" id="ARBA00038851"/>
    </source>
</evidence>
<dbReference type="EC" id="1.3.1.21" evidence="18"/>
<dbReference type="GO" id="GO:0006695">
    <property type="term" value="P:cholesterol biosynthetic process"/>
    <property type="evidence" value="ECO:0007669"/>
    <property type="project" value="UniProtKB-UniPathway"/>
</dbReference>
<evidence type="ECO:0000256" key="17">
    <source>
        <dbReference type="ARBA" id="ARBA00023221"/>
    </source>
</evidence>
<keyword evidence="25" id="KW-1185">Reference proteome</keyword>
<accession>A0A7T8HHG0</accession>
<dbReference type="PROSITE" id="PS01018">
    <property type="entry name" value="STEROL_REDUCT_2"/>
    <property type="match status" value="1"/>
</dbReference>
<dbReference type="UniPathway" id="UPA00063"/>
<evidence type="ECO:0000256" key="6">
    <source>
        <dbReference type="ARBA" id="ARBA00022692"/>
    </source>
</evidence>
<keyword evidence="17" id="KW-0753">Steroid metabolism</keyword>
<sequence length="97" mass="11508">DVEYVDQNGLKRRNTLLISGYWGIVRHLNYVFELLFAFISTIPAYRGSILPFAYFFFLLVLLVHRTFRDDEKCSKKYGEGWKRYTAAVPYKMIPNVF</sequence>
<evidence type="ECO:0000256" key="16">
    <source>
        <dbReference type="ARBA" id="ARBA00023166"/>
    </source>
</evidence>
<name>A0A7T8HHG0_CALRO</name>
<evidence type="ECO:0000256" key="23">
    <source>
        <dbReference type="SAM" id="Phobius"/>
    </source>
</evidence>
<evidence type="ECO:0000313" key="25">
    <source>
        <dbReference type="Proteomes" id="UP000595437"/>
    </source>
</evidence>
<evidence type="ECO:0000256" key="13">
    <source>
        <dbReference type="ARBA" id="ARBA00023011"/>
    </source>
</evidence>
<gene>
    <name evidence="24" type="ORF">FKW44_011033</name>
</gene>
<evidence type="ECO:0000256" key="9">
    <source>
        <dbReference type="ARBA" id="ARBA00022857"/>
    </source>
</evidence>
<keyword evidence="6 23" id="KW-0812">Transmembrane</keyword>
<dbReference type="InterPro" id="IPR018083">
    <property type="entry name" value="Sterol_reductase_CS"/>
</dbReference>
<evidence type="ECO:0000256" key="21">
    <source>
        <dbReference type="ARBA" id="ARBA00047795"/>
    </source>
</evidence>
<evidence type="ECO:0000256" key="3">
    <source>
        <dbReference type="ARBA" id="ARBA00005402"/>
    </source>
</evidence>
<evidence type="ECO:0000256" key="19">
    <source>
        <dbReference type="ARBA" id="ARBA00039984"/>
    </source>
</evidence>
<dbReference type="GO" id="GO:0005789">
    <property type="term" value="C:endoplasmic reticulum membrane"/>
    <property type="evidence" value="ECO:0007669"/>
    <property type="project" value="UniProtKB-SubCell"/>
</dbReference>
<proteinExistence type="inferred from homology"/>
<dbReference type="Pfam" id="PF01222">
    <property type="entry name" value="ERG4_ERG24"/>
    <property type="match status" value="1"/>
</dbReference>
<evidence type="ECO:0000256" key="14">
    <source>
        <dbReference type="ARBA" id="ARBA00023098"/>
    </source>
</evidence>
<protein>
    <recommendedName>
        <fullName evidence="19">7-dehydrocholesterol reductase</fullName>
        <ecNumber evidence="18">1.3.1.21</ecNumber>
    </recommendedName>
    <alternativeName>
        <fullName evidence="20">Sterol Delta(7)-reductase</fullName>
    </alternativeName>
</protein>
<comment type="subcellular location">
    <subcellularLocation>
        <location evidence="1">Endoplasmic reticulum membrane</location>
        <topology evidence="1">Multi-pass membrane protein</topology>
    </subcellularLocation>
</comment>
<keyword evidence="9" id="KW-0521">NADP</keyword>
<feature type="transmembrane region" description="Helical" evidence="23">
    <location>
        <begin position="48"/>
        <end position="67"/>
    </location>
</feature>
<keyword evidence="15 23" id="KW-0472">Membrane</keyword>
<evidence type="ECO:0000313" key="24">
    <source>
        <dbReference type="EMBL" id="QQP50133.1"/>
    </source>
</evidence>
<evidence type="ECO:0000256" key="22">
    <source>
        <dbReference type="ARBA" id="ARBA00047826"/>
    </source>
</evidence>
<keyword evidence="11 23" id="KW-1133">Transmembrane helix</keyword>
<dbReference type="PANTHER" id="PTHR21257:SF38">
    <property type="entry name" value="7-DEHYDROCHOLESTEROL REDUCTASE"/>
    <property type="match status" value="1"/>
</dbReference>
<dbReference type="PANTHER" id="PTHR21257">
    <property type="entry name" value="DELTA(14)-STEROL REDUCTASE"/>
    <property type="match status" value="1"/>
</dbReference>
<evidence type="ECO:0000256" key="7">
    <source>
        <dbReference type="ARBA" id="ARBA00022778"/>
    </source>
</evidence>
<evidence type="ECO:0000256" key="2">
    <source>
        <dbReference type="ARBA" id="ARBA00004770"/>
    </source>
</evidence>
<keyword evidence="10" id="KW-0752">Steroid biosynthesis</keyword>
<evidence type="ECO:0000256" key="5">
    <source>
        <dbReference type="ARBA" id="ARBA00022548"/>
    </source>
</evidence>
<keyword evidence="5" id="KW-0153">Cholesterol metabolism</keyword>
<dbReference type="EMBL" id="CP045896">
    <property type="protein sequence ID" value="QQP50133.1"/>
    <property type="molecule type" value="Genomic_DNA"/>
</dbReference>
<feature type="non-terminal residue" evidence="24">
    <location>
        <position position="1"/>
    </location>
</feature>
<dbReference type="InterPro" id="IPR001171">
    <property type="entry name" value="ERG24_DHCR-like"/>
</dbReference>
<dbReference type="Gene3D" id="1.20.120.1630">
    <property type="match status" value="1"/>
</dbReference>
<keyword evidence="8" id="KW-0256">Endoplasmic reticulum</keyword>
<comment type="similarity">
    <text evidence="3">Belongs to the ERG4/ERG24 family.</text>
</comment>
<evidence type="ECO:0000256" key="11">
    <source>
        <dbReference type="ARBA" id="ARBA00022989"/>
    </source>
</evidence>
<organism evidence="24 25">
    <name type="scientific">Caligus rogercresseyi</name>
    <name type="common">Sea louse</name>
    <dbReference type="NCBI Taxonomy" id="217165"/>
    <lineage>
        <taxon>Eukaryota</taxon>
        <taxon>Metazoa</taxon>
        <taxon>Ecdysozoa</taxon>
        <taxon>Arthropoda</taxon>
        <taxon>Crustacea</taxon>
        <taxon>Multicrustacea</taxon>
        <taxon>Hexanauplia</taxon>
        <taxon>Copepoda</taxon>
        <taxon>Siphonostomatoida</taxon>
        <taxon>Caligidae</taxon>
        <taxon>Caligus</taxon>
    </lineage>
</organism>
<comment type="catalytic activity">
    <reaction evidence="21">
        <text>cholesterol + NADP(+) = 7-dehydrocholesterol + NADPH + H(+)</text>
        <dbReference type="Rhea" id="RHEA:23984"/>
        <dbReference type="ChEBI" id="CHEBI:15378"/>
        <dbReference type="ChEBI" id="CHEBI:16113"/>
        <dbReference type="ChEBI" id="CHEBI:17759"/>
        <dbReference type="ChEBI" id="CHEBI:57783"/>
        <dbReference type="ChEBI" id="CHEBI:58349"/>
        <dbReference type="EC" id="1.3.1.21"/>
    </reaction>
    <physiologicalReaction direction="right-to-left" evidence="21">
        <dbReference type="Rhea" id="RHEA:23986"/>
    </physiologicalReaction>
</comment>
<dbReference type="GO" id="GO:0047598">
    <property type="term" value="F:7-dehydrocholesterol reductase activity"/>
    <property type="evidence" value="ECO:0007669"/>
    <property type="project" value="UniProtKB-EC"/>
</dbReference>
<evidence type="ECO:0000256" key="12">
    <source>
        <dbReference type="ARBA" id="ARBA00023002"/>
    </source>
</evidence>
<keyword evidence="4" id="KW-0444">Lipid biosynthesis</keyword>
<comment type="catalytic activity">
    <reaction evidence="22">
        <text>7-dehydrodesmosterol + NADPH + H(+) = desmosterol + NADP(+)</text>
        <dbReference type="Rhea" id="RHEA:46740"/>
        <dbReference type="ChEBI" id="CHEBI:15378"/>
        <dbReference type="ChEBI" id="CHEBI:17737"/>
        <dbReference type="ChEBI" id="CHEBI:27910"/>
        <dbReference type="ChEBI" id="CHEBI:57783"/>
        <dbReference type="ChEBI" id="CHEBI:58349"/>
    </reaction>
    <physiologicalReaction direction="left-to-right" evidence="22">
        <dbReference type="Rhea" id="RHEA:46741"/>
    </physiologicalReaction>
</comment>
<keyword evidence="13" id="KW-0756">Sterol biosynthesis</keyword>
<evidence type="ECO:0000256" key="20">
    <source>
        <dbReference type="ARBA" id="ARBA00042688"/>
    </source>
</evidence>
<dbReference type="OrthoDB" id="5326588at2759"/>
<evidence type="ECO:0000256" key="1">
    <source>
        <dbReference type="ARBA" id="ARBA00004477"/>
    </source>
</evidence>
<comment type="pathway">
    <text evidence="2">Steroid biosynthesis; cholesterol biosynthesis.</text>
</comment>
<evidence type="ECO:0000256" key="15">
    <source>
        <dbReference type="ARBA" id="ARBA00023136"/>
    </source>
</evidence>
<keyword evidence="16" id="KW-1207">Sterol metabolism</keyword>